<gene>
    <name evidence="1" type="ORF">GCM10011617_00060</name>
</gene>
<dbReference type="InterPro" id="IPR036291">
    <property type="entry name" value="NAD(P)-bd_dom_sf"/>
</dbReference>
<accession>A0A918VAN3</accession>
<reference evidence="1" key="2">
    <citation type="submission" date="2020-09" db="EMBL/GenBank/DDBJ databases">
        <authorList>
            <person name="Sun Q."/>
            <person name="Kim S."/>
        </authorList>
    </citation>
    <scope>NUCLEOTIDE SEQUENCE</scope>
    <source>
        <strain evidence="1">KCTC 32422</strain>
    </source>
</reference>
<proteinExistence type="predicted"/>
<evidence type="ECO:0000313" key="2">
    <source>
        <dbReference type="Proteomes" id="UP000634139"/>
    </source>
</evidence>
<dbReference type="AlphaFoldDB" id="A0A918VAN3"/>
<keyword evidence="2" id="KW-1185">Reference proteome</keyword>
<comment type="caution">
    <text evidence="1">The sequence shown here is derived from an EMBL/GenBank/DDBJ whole genome shotgun (WGS) entry which is preliminary data.</text>
</comment>
<dbReference type="Proteomes" id="UP000634139">
    <property type="component" value="Unassembled WGS sequence"/>
</dbReference>
<dbReference type="SUPFAM" id="SSF51735">
    <property type="entry name" value="NAD(P)-binding Rossmann-fold domains"/>
    <property type="match status" value="1"/>
</dbReference>
<evidence type="ECO:0000313" key="1">
    <source>
        <dbReference type="EMBL" id="GGZ85654.1"/>
    </source>
</evidence>
<dbReference type="Gene3D" id="3.40.50.720">
    <property type="entry name" value="NAD(P)-binding Rossmann-like Domain"/>
    <property type="match status" value="1"/>
</dbReference>
<name>A0A918VAN3_9SPHN</name>
<reference evidence="1" key="1">
    <citation type="journal article" date="2014" name="Int. J. Syst. Evol. Microbiol.">
        <title>Complete genome sequence of Corynebacterium casei LMG S-19264T (=DSM 44701T), isolated from a smear-ripened cheese.</title>
        <authorList>
            <consortium name="US DOE Joint Genome Institute (JGI-PGF)"/>
            <person name="Walter F."/>
            <person name="Albersmeier A."/>
            <person name="Kalinowski J."/>
            <person name="Ruckert C."/>
        </authorList>
    </citation>
    <scope>NUCLEOTIDE SEQUENCE</scope>
    <source>
        <strain evidence="1">KCTC 32422</strain>
    </source>
</reference>
<dbReference type="EMBL" id="BMZD01000001">
    <property type="protein sequence ID" value="GGZ85654.1"/>
    <property type="molecule type" value="Genomic_DNA"/>
</dbReference>
<organism evidence="1 2">
    <name type="scientific">Novosphingobium arvoryzae</name>
    <dbReference type="NCBI Taxonomy" id="1256514"/>
    <lineage>
        <taxon>Bacteria</taxon>
        <taxon>Pseudomonadati</taxon>
        <taxon>Pseudomonadota</taxon>
        <taxon>Alphaproteobacteria</taxon>
        <taxon>Sphingomonadales</taxon>
        <taxon>Sphingomonadaceae</taxon>
        <taxon>Novosphingobium</taxon>
    </lineage>
</organism>
<protein>
    <submittedName>
        <fullName evidence="1">Uncharacterized protein</fullName>
    </submittedName>
</protein>
<sequence length="124" mass="13141">MALAARGYEVACIENLCIRGGEVMKRRATITGKPIPSEVGDAHDTAALQQDAGQHGIEAVIQFAGLKAVGEAGAEPVTHVDVAACCPRAMKAGAEMEREDRDELDDMVASRWLFEEMPTGSEAA</sequence>